<dbReference type="InterPro" id="IPR023213">
    <property type="entry name" value="CAT-like_dom_sf"/>
</dbReference>
<keyword evidence="5 11" id="KW-0444">Lipid biosynthesis</keyword>
<evidence type="ECO:0000256" key="9">
    <source>
        <dbReference type="ARBA" id="ARBA00023315"/>
    </source>
</evidence>
<dbReference type="NCBIfam" id="TIGR02946">
    <property type="entry name" value="acyl_WS_DGAT"/>
    <property type="match status" value="1"/>
</dbReference>
<comment type="catalytic activity">
    <reaction evidence="10 11">
        <text>an acyl-CoA + a 1,2-diacyl-sn-glycerol = a triacyl-sn-glycerol + CoA</text>
        <dbReference type="Rhea" id="RHEA:10868"/>
        <dbReference type="ChEBI" id="CHEBI:17815"/>
        <dbReference type="ChEBI" id="CHEBI:57287"/>
        <dbReference type="ChEBI" id="CHEBI:58342"/>
        <dbReference type="ChEBI" id="CHEBI:64615"/>
        <dbReference type="EC" id="2.3.1.20"/>
    </reaction>
</comment>
<dbReference type="GO" id="GO:0006071">
    <property type="term" value="P:glycerol metabolic process"/>
    <property type="evidence" value="ECO:0007669"/>
    <property type="project" value="UniProtKB-KW"/>
</dbReference>
<gene>
    <name evidence="14" type="ORF">C7Y72_13140</name>
</gene>
<dbReference type="RefSeq" id="WP_107569209.1">
    <property type="nucleotide sequence ID" value="NZ_PYYB01000001.1"/>
</dbReference>
<dbReference type="GO" id="GO:0071731">
    <property type="term" value="P:response to nitric oxide"/>
    <property type="evidence" value="ECO:0007669"/>
    <property type="project" value="TreeGrafter"/>
</dbReference>
<dbReference type="UniPathway" id="UPA00282"/>
<evidence type="ECO:0000256" key="3">
    <source>
        <dbReference type="ARBA" id="ARBA00009587"/>
    </source>
</evidence>
<dbReference type="EMBL" id="PYYB01000001">
    <property type="protein sequence ID" value="PTL60514.1"/>
    <property type="molecule type" value="Genomic_DNA"/>
</dbReference>
<dbReference type="Pfam" id="PF03007">
    <property type="entry name" value="WS_DGAT_cat"/>
    <property type="match status" value="1"/>
</dbReference>
<evidence type="ECO:0000256" key="2">
    <source>
        <dbReference type="ARBA" id="ARBA00005189"/>
    </source>
</evidence>
<evidence type="ECO:0000256" key="7">
    <source>
        <dbReference type="ARBA" id="ARBA00022798"/>
    </source>
</evidence>
<accession>A0A2T4UMR5</accession>
<keyword evidence="9 11" id="KW-0012">Acyltransferase</keyword>
<dbReference type="Proteomes" id="UP000240739">
    <property type="component" value="Unassembled WGS sequence"/>
</dbReference>
<evidence type="ECO:0000256" key="8">
    <source>
        <dbReference type="ARBA" id="ARBA00023098"/>
    </source>
</evidence>
<dbReference type="InterPro" id="IPR045034">
    <property type="entry name" value="O-acyltransferase_WSD1-like"/>
</dbReference>
<evidence type="ECO:0000256" key="11">
    <source>
        <dbReference type="RuleBase" id="RU361241"/>
    </source>
</evidence>
<feature type="domain" description="O-acyltransferase WSD1 C-terminal" evidence="13">
    <location>
        <begin position="318"/>
        <end position="453"/>
    </location>
</feature>
<dbReference type="SUPFAM" id="SSF52777">
    <property type="entry name" value="CoA-dependent acyltransferases"/>
    <property type="match status" value="1"/>
</dbReference>
<sequence>MPRSRLSTLDASFFRVETASAHMHVAWKGRFAPRADGRPVTIEALRASVSARLRYAERFRQRVAFPPAGFGEPVWIDDERFDIAAHVVPMSAPDEPLSRARFDELVDRCLSTPLDRTRALWRIELAPQLEDGTIGMVMKIHHAMVDGKSAVELALLLLDVSADADHGDPDEWTARAAPGPTRLALEALADGGLESLRAAGGLARMARSGPGGLRSGVRLADTLRRAALSVGEDVLKPAPSSYVNRPITAHRALVHHTTAIGPLLDVKRRHGVTLNDVALCVVSGALRELSMRAGRVPAPLKVMVPVSTRAAEEAGDLGNRISFVFVELPVQLHRPAERLAAIHAETSRFKDQGRAGGGETLMGALGVLPEPLKEAAARLAASPRTYNLTVSNVPGPRMPVYLLGAELIEAAPVIPITDGHALSIGIFTVRDEVTFSVYLDPTALPQALELPQALSAAALEVGAIAGPRRARSADAA</sequence>
<protein>
    <recommendedName>
        <fullName evidence="4 11">Diacylglycerol O-acyltransferase</fullName>
        <ecNumber evidence="4 11">2.3.1.20</ecNumber>
    </recommendedName>
</protein>
<organism evidence="14 15">
    <name type="scientific">Paraconexibacter algicola</name>
    <dbReference type="NCBI Taxonomy" id="2133960"/>
    <lineage>
        <taxon>Bacteria</taxon>
        <taxon>Bacillati</taxon>
        <taxon>Actinomycetota</taxon>
        <taxon>Thermoleophilia</taxon>
        <taxon>Solirubrobacterales</taxon>
        <taxon>Paraconexibacteraceae</taxon>
        <taxon>Paraconexibacter</taxon>
    </lineage>
</organism>
<comment type="pathway">
    <text evidence="1 11">Glycerolipid metabolism; triacylglycerol biosynthesis.</text>
</comment>
<dbReference type="GO" id="GO:0051701">
    <property type="term" value="P:biological process involved in interaction with host"/>
    <property type="evidence" value="ECO:0007669"/>
    <property type="project" value="TreeGrafter"/>
</dbReference>
<dbReference type="GO" id="GO:0004144">
    <property type="term" value="F:diacylglycerol O-acyltransferase activity"/>
    <property type="evidence" value="ECO:0007669"/>
    <property type="project" value="UniProtKB-EC"/>
</dbReference>
<dbReference type="GO" id="GO:0005886">
    <property type="term" value="C:plasma membrane"/>
    <property type="evidence" value="ECO:0007669"/>
    <property type="project" value="TreeGrafter"/>
</dbReference>
<evidence type="ECO:0000259" key="12">
    <source>
        <dbReference type="Pfam" id="PF03007"/>
    </source>
</evidence>
<comment type="pathway">
    <text evidence="2">Lipid metabolism.</text>
</comment>
<dbReference type="OrthoDB" id="9810950at2"/>
<dbReference type="InterPro" id="IPR004255">
    <property type="entry name" value="O-acyltransferase_WSD1_N"/>
</dbReference>
<dbReference type="PANTHER" id="PTHR31650:SF1">
    <property type="entry name" value="WAX ESTER SYNTHASE_DIACYLGLYCEROL ACYLTRANSFERASE 4-RELATED"/>
    <property type="match status" value="1"/>
</dbReference>
<reference evidence="14 15" key="1">
    <citation type="submission" date="2018-03" db="EMBL/GenBank/DDBJ databases">
        <title>Aquarubrobacter algicola gen. nov., sp. nov., a novel actinobacterium isolated from shallow eutrophic lake during the end of cyanobacterial harmful algal blooms.</title>
        <authorList>
            <person name="Chun S.J."/>
        </authorList>
    </citation>
    <scope>NUCLEOTIDE SEQUENCE [LARGE SCALE GENOMIC DNA]</scope>
    <source>
        <strain evidence="14 15">Seoho-28</strain>
    </source>
</reference>
<dbReference type="GO" id="GO:0001666">
    <property type="term" value="P:response to hypoxia"/>
    <property type="evidence" value="ECO:0007669"/>
    <property type="project" value="TreeGrafter"/>
</dbReference>
<dbReference type="AlphaFoldDB" id="A0A2T4UMR5"/>
<keyword evidence="7 11" id="KW-0319">Glycerol metabolism</keyword>
<feature type="domain" description="O-acyltransferase WSD1-like N-terminal" evidence="12">
    <location>
        <begin position="6"/>
        <end position="278"/>
    </location>
</feature>
<dbReference type="PANTHER" id="PTHR31650">
    <property type="entry name" value="O-ACYLTRANSFERASE (WSD1-LIKE) FAMILY PROTEIN"/>
    <property type="match status" value="1"/>
</dbReference>
<keyword evidence="15" id="KW-1185">Reference proteome</keyword>
<dbReference type="Pfam" id="PF06974">
    <property type="entry name" value="WS_DGAT_C"/>
    <property type="match status" value="1"/>
</dbReference>
<keyword evidence="8 11" id="KW-0443">Lipid metabolism</keyword>
<keyword evidence="6 11" id="KW-0808">Transferase</keyword>
<evidence type="ECO:0000313" key="15">
    <source>
        <dbReference type="Proteomes" id="UP000240739"/>
    </source>
</evidence>
<evidence type="ECO:0000256" key="10">
    <source>
        <dbReference type="ARBA" id="ARBA00048109"/>
    </source>
</evidence>
<dbReference type="EC" id="2.3.1.20" evidence="4 11"/>
<comment type="similarity">
    <text evidence="3 11">Belongs to the long-chain O-acyltransferase family.</text>
</comment>
<dbReference type="GO" id="GO:0019432">
    <property type="term" value="P:triglyceride biosynthetic process"/>
    <property type="evidence" value="ECO:0007669"/>
    <property type="project" value="UniProtKB-UniPathway"/>
</dbReference>
<dbReference type="InterPro" id="IPR009721">
    <property type="entry name" value="O-acyltransferase_WSD1_C"/>
</dbReference>
<evidence type="ECO:0000256" key="4">
    <source>
        <dbReference type="ARBA" id="ARBA00013244"/>
    </source>
</evidence>
<comment type="caution">
    <text evidence="14">The sequence shown here is derived from an EMBL/GenBank/DDBJ whole genome shotgun (WGS) entry which is preliminary data.</text>
</comment>
<evidence type="ECO:0000256" key="6">
    <source>
        <dbReference type="ARBA" id="ARBA00022679"/>
    </source>
</evidence>
<dbReference type="Gene3D" id="3.30.559.10">
    <property type="entry name" value="Chloramphenicol acetyltransferase-like domain"/>
    <property type="match status" value="1"/>
</dbReference>
<evidence type="ECO:0000313" key="14">
    <source>
        <dbReference type="EMBL" id="PTL60514.1"/>
    </source>
</evidence>
<proteinExistence type="inferred from homology"/>
<evidence type="ECO:0000256" key="1">
    <source>
        <dbReference type="ARBA" id="ARBA00004771"/>
    </source>
</evidence>
<evidence type="ECO:0000259" key="13">
    <source>
        <dbReference type="Pfam" id="PF06974"/>
    </source>
</evidence>
<dbReference type="InterPro" id="IPR014292">
    <property type="entry name" value="Acyl_transf_WS/DGAT"/>
</dbReference>
<name>A0A2T4UMR5_9ACTN</name>
<evidence type="ECO:0000256" key="5">
    <source>
        <dbReference type="ARBA" id="ARBA00022516"/>
    </source>
</evidence>